<feature type="region of interest" description="Disordered" evidence="1">
    <location>
        <begin position="205"/>
        <end position="224"/>
    </location>
</feature>
<evidence type="ECO:0000313" key="3">
    <source>
        <dbReference type="Proteomes" id="UP001497516"/>
    </source>
</evidence>
<protein>
    <submittedName>
        <fullName evidence="2">Uncharacterized protein</fullName>
    </submittedName>
</protein>
<accession>A0AAV2DBQ5</accession>
<feature type="region of interest" description="Disordered" evidence="1">
    <location>
        <begin position="74"/>
        <end position="102"/>
    </location>
</feature>
<evidence type="ECO:0000256" key="1">
    <source>
        <dbReference type="SAM" id="MobiDB-lite"/>
    </source>
</evidence>
<keyword evidence="3" id="KW-1185">Reference proteome</keyword>
<feature type="compositionally biased region" description="Polar residues" evidence="1">
    <location>
        <begin position="88"/>
        <end position="101"/>
    </location>
</feature>
<feature type="compositionally biased region" description="Basic residues" evidence="1">
    <location>
        <begin position="46"/>
        <end position="58"/>
    </location>
</feature>
<evidence type="ECO:0000313" key="2">
    <source>
        <dbReference type="EMBL" id="CAL1370960.1"/>
    </source>
</evidence>
<dbReference type="Proteomes" id="UP001497516">
    <property type="component" value="Chromosome 2"/>
</dbReference>
<name>A0AAV2DBQ5_9ROSI</name>
<dbReference type="AlphaFoldDB" id="A0AAV2DBQ5"/>
<feature type="region of interest" description="Disordered" evidence="1">
    <location>
        <begin position="46"/>
        <end position="65"/>
    </location>
</feature>
<sequence length="269" mass="30475">MLQGPLLLLGEESSNKVQEMQGQALTPQASLKIRFGLPEVAHRRRAASIRESHRHRRPRDPMEFWSSPFEVPPGFTPHPFPTDPSSPNPRSVSGPSCQQLQHPHPEANYMLYGALPSSSPHFDKDCHFPNNIARNLSAEMEVEAWAHAYAQQPNLAYQANYSQAHNQPFQAHISNAACSTNHLQPNLAQVMLELNRKMDLNKKPLEDCPNQQPHNLEEGQAEWKKRKHGNALDFEGPYFALGEGSIKPKNARIKVKPRKNQTNPGLWEW</sequence>
<feature type="compositionally biased region" description="Pro residues" evidence="1">
    <location>
        <begin position="74"/>
        <end position="87"/>
    </location>
</feature>
<gene>
    <name evidence="2" type="ORF">LTRI10_LOCUS13051</name>
</gene>
<dbReference type="EMBL" id="OZ034815">
    <property type="protein sequence ID" value="CAL1370960.1"/>
    <property type="molecule type" value="Genomic_DNA"/>
</dbReference>
<reference evidence="2 3" key="1">
    <citation type="submission" date="2024-04" db="EMBL/GenBank/DDBJ databases">
        <authorList>
            <person name="Fracassetti M."/>
        </authorList>
    </citation>
    <scope>NUCLEOTIDE SEQUENCE [LARGE SCALE GENOMIC DNA]</scope>
</reference>
<organism evidence="2 3">
    <name type="scientific">Linum trigynum</name>
    <dbReference type="NCBI Taxonomy" id="586398"/>
    <lineage>
        <taxon>Eukaryota</taxon>
        <taxon>Viridiplantae</taxon>
        <taxon>Streptophyta</taxon>
        <taxon>Embryophyta</taxon>
        <taxon>Tracheophyta</taxon>
        <taxon>Spermatophyta</taxon>
        <taxon>Magnoliopsida</taxon>
        <taxon>eudicotyledons</taxon>
        <taxon>Gunneridae</taxon>
        <taxon>Pentapetalae</taxon>
        <taxon>rosids</taxon>
        <taxon>fabids</taxon>
        <taxon>Malpighiales</taxon>
        <taxon>Linaceae</taxon>
        <taxon>Linum</taxon>
    </lineage>
</organism>
<proteinExistence type="predicted"/>